<accession>A0ABV9JH83</accession>
<organism evidence="1 2">
    <name type="scientific">Rheinheimera marina</name>
    <dbReference type="NCBI Taxonomy" id="1774958"/>
    <lineage>
        <taxon>Bacteria</taxon>
        <taxon>Pseudomonadati</taxon>
        <taxon>Pseudomonadota</taxon>
        <taxon>Gammaproteobacteria</taxon>
        <taxon>Chromatiales</taxon>
        <taxon>Chromatiaceae</taxon>
        <taxon>Rheinheimera</taxon>
    </lineage>
</organism>
<evidence type="ECO:0000313" key="1">
    <source>
        <dbReference type="EMBL" id="MFC4653811.1"/>
    </source>
</evidence>
<dbReference type="EMBL" id="JBHSGB010000002">
    <property type="protein sequence ID" value="MFC4653811.1"/>
    <property type="molecule type" value="Genomic_DNA"/>
</dbReference>
<dbReference type="RefSeq" id="WP_377331370.1">
    <property type="nucleotide sequence ID" value="NZ_JBHSGB010000002.1"/>
</dbReference>
<evidence type="ECO:0000313" key="2">
    <source>
        <dbReference type="Proteomes" id="UP001595962"/>
    </source>
</evidence>
<name>A0ABV9JH83_9GAMM</name>
<proteinExistence type="predicted"/>
<reference evidence="2" key="1">
    <citation type="journal article" date="2019" name="Int. J. Syst. Evol. Microbiol.">
        <title>The Global Catalogue of Microorganisms (GCM) 10K type strain sequencing project: providing services to taxonomists for standard genome sequencing and annotation.</title>
        <authorList>
            <consortium name="The Broad Institute Genomics Platform"/>
            <consortium name="The Broad Institute Genome Sequencing Center for Infectious Disease"/>
            <person name="Wu L."/>
            <person name="Ma J."/>
        </authorList>
    </citation>
    <scope>NUCLEOTIDE SEQUENCE [LARGE SCALE GENOMIC DNA]</scope>
    <source>
        <strain evidence="2">DT28</strain>
    </source>
</reference>
<gene>
    <name evidence="1" type="ORF">ACFO3I_02110</name>
</gene>
<keyword evidence="2" id="KW-1185">Reference proteome</keyword>
<dbReference type="PROSITE" id="PS51257">
    <property type="entry name" value="PROKAR_LIPOPROTEIN"/>
    <property type="match status" value="1"/>
</dbReference>
<dbReference type="Proteomes" id="UP001595962">
    <property type="component" value="Unassembled WGS sequence"/>
</dbReference>
<sequence>MRLSLSVAALLLSACQHQVQAEQQAAVLLETSAQVRQEIQQAIQQAIGGDPVKLADNVFLFESEIWIENAVLRDEKGRPLDGRIQNAANLFQLKLENGRCVLRHNKSNQNFELQSAHCVAEKQRYPETTQ</sequence>
<protein>
    <submittedName>
        <fullName evidence="1">Uncharacterized protein</fullName>
    </submittedName>
</protein>
<comment type="caution">
    <text evidence="1">The sequence shown here is derived from an EMBL/GenBank/DDBJ whole genome shotgun (WGS) entry which is preliminary data.</text>
</comment>